<dbReference type="Proteomes" id="UP001056120">
    <property type="component" value="Linkage Group LG26"/>
</dbReference>
<keyword evidence="2" id="KW-1185">Reference proteome</keyword>
<proteinExistence type="predicted"/>
<evidence type="ECO:0000313" key="2">
    <source>
        <dbReference type="Proteomes" id="UP001056120"/>
    </source>
</evidence>
<organism evidence="1 2">
    <name type="scientific">Smallanthus sonchifolius</name>
    <dbReference type="NCBI Taxonomy" id="185202"/>
    <lineage>
        <taxon>Eukaryota</taxon>
        <taxon>Viridiplantae</taxon>
        <taxon>Streptophyta</taxon>
        <taxon>Embryophyta</taxon>
        <taxon>Tracheophyta</taxon>
        <taxon>Spermatophyta</taxon>
        <taxon>Magnoliopsida</taxon>
        <taxon>eudicotyledons</taxon>
        <taxon>Gunneridae</taxon>
        <taxon>Pentapetalae</taxon>
        <taxon>asterids</taxon>
        <taxon>campanulids</taxon>
        <taxon>Asterales</taxon>
        <taxon>Asteraceae</taxon>
        <taxon>Asteroideae</taxon>
        <taxon>Heliantheae alliance</taxon>
        <taxon>Millerieae</taxon>
        <taxon>Smallanthus</taxon>
    </lineage>
</organism>
<gene>
    <name evidence="1" type="ORF">L1987_78570</name>
</gene>
<sequence length="178" mass="20192">MPPDPRHSNPTPRENHIQQKSPFHFIFNNRLGFESGMLTSGGGGTFYWFRNDESSSELQGIVVIFGWGSIQLKNYINLYSSRGWNSLVVVSNFFNPFFPERATSLAFSVLNELLEELRARPCPLVLASFSGGSQACMYKVFQIIEGTCEAHLNLDDNRLIMMACISGQMYDWSCQCNR</sequence>
<name>A0ACB8ZC42_9ASTR</name>
<accession>A0ACB8ZC42</accession>
<reference evidence="2" key="1">
    <citation type="journal article" date="2022" name="Mol. Ecol. Resour.">
        <title>The genomes of chicory, endive, great burdock and yacon provide insights into Asteraceae palaeo-polyploidization history and plant inulin production.</title>
        <authorList>
            <person name="Fan W."/>
            <person name="Wang S."/>
            <person name="Wang H."/>
            <person name="Wang A."/>
            <person name="Jiang F."/>
            <person name="Liu H."/>
            <person name="Zhao H."/>
            <person name="Xu D."/>
            <person name="Zhang Y."/>
        </authorList>
    </citation>
    <scope>NUCLEOTIDE SEQUENCE [LARGE SCALE GENOMIC DNA]</scope>
    <source>
        <strain evidence="2">cv. Yunnan</strain>
    </source>
</reference>
<comment type="caution">
    <text evidence="1">The sequence shown here is derived from an EMBL/GenBank/DDBJ whole genome shotgun (WGS) entry which is preliminary data.</text>
</comment>
<reference evidence="1 2" key="2">
    <citation type="journal article" date="2022" name="Mol. Ecol. Resour.">
        <title>The genomes of chicory, endive, great burdock and yacon provide insights into Asteraceae paleo-polyploidization history and plant inulin production.</title>
        <authorList>
            <person name="Fan W."/>
            <person name="Wang S."/>
            <person name="Wang H."/>
            <person name="Wang A."/>
            <person name="Jiang F."/>
            <person name="Liu H."/>
            <person name="Zhao H."/>
            <person name="Xu D."/>
            <person name="Zhang Y."/>
        </authorList>
    </citation>
    <scope>NUCLEOTIDE SEQUENCE [LARGE SCALE GENOMIC DNA]</scope>
    <source>
        <strain evidence="2">cv. Yunnan</strain>
        <tissue evidence="1">Leaves</tissue>
    </source>
</reference>
<dbReference type="EMBL" id="CM042043">
    <property type="protein sequence ID" value="KAI3695572.1"/>
    <property type="molecule type" value="Genomic_DNA"/>
</dbReference>
<protein>
    <submittedName>
        <fullName evidence="1">Uncharacterized protein</fullName>
    </submittedName>
</protein>
<evidence type="ECO:0000313" key="1">
    <source>
        <dbReference type="EMBL" id="KAI3695572.1"/>
    </source>
</evidence>